<dbReference type="SMART" id="SM00516">
    <property type="entry name" value="SEC14"/>
    <property type="match status" value="1"/>
</dbReference>
<gene>
    <name evidence="2" type="ORF">CGLO1086_LOCUS738</name>
</gene>
<dbReference type="EMBL" id="HBGX01001647">
    <property type="protein sequence ID" value="CAD9552090.1"/>
    <property type="molecule type" value="Transcribed_RNA"/>
</dbReference>
<dbReference type="CDD" id="cd00170">
    <property type="entry name" value="SEC14"/>
    <property type="match status" value="1"/>
</dbReference>
<dbReference type="PANTHER" id="PTHR45824">
    <property type="entry name" value="GH16843P"/>
    <property type="match status" value="1"/>
</dbReference>
<dbReference type="SUPFAM" id="SSF52087">
    <property type="entry name" value="CRAL/TRIO domain"/>
    <property type="match status" value="1"/>
</dbReference>
<dbReference type="InterPro" id="IPR001251">
    <property type="entry name" value="CRAL-TRIO_dom"/>
</dbReference>
<evidence type="ECO:0000313" key="2">
    <source>
        <dbReference type="EMBL" id="CAD9552090.1"/>
    </source>
</evidence>
<sequence length="323" mass="37184">MADAITEVAHEATENLGCREGKSPLESEAIIAVRKSFNHLEYKNWKDSEGKFRTGVGIASELTEDQSAALSLYREAWALKHLTHGDKFDLNDTELAALHSLRDAVTPIAESDDEKEWVLDNFNLMRFLRSRDFDVGSAKTSVQTTLERRRQLNPYRMSCPGCLDDPHCGDLRFVGYDRLHRPVCYSSFKRSKNRTPEKTVVHTTCMLEKARHMLHHGCPPQLLWITSFAQFGFYDLNPRFALDATRLFTFHYPEMLGLFLCIDAPRMFSSVWKVCKPLLHERTAAKIHFLDAHTDPTAARKLLLQWFDEDLTDHLLTEFSVDY</sequence>
<accession>A0A7S2JNA4</accession>
<proteinExistence type="predicted"/>
<dbReference type="InterPro" id="IPR052578">
    <property type="entry name" value="PI_Transfer_CRAL-TRIO"/>
</dbReference>
<dbReference type="GO" id="GO:0008526">
    <property type="term" value="F:phosphatidylinositol transfer activity"/>
    <property type="evidence" value="ECO:0007669"/>
    <property type="project" value="TreeGrafter"/>
</dbReference>
<reference evidence="2" key="1">
    <citation type="submission" date="2021-01" db="EMBL/GenBank/DDBJ databases">
        <authorList>
            <person name="Corre E."/>
            <person name="Pelletier E."/>
            <person name="Niang G."/>
            <person name="Scheremetjew M."/>
            <person name="Finn R."/>
            <person name="Kale V."/>
            <person name="Holt S."/>
            <person name="Cochrane G."/>
            <person name="Meng A."/>
            <person name="Brown T."/>
            <person name="Cohen L."/>
        </authorList>
    </citation>
    <scope>NUCLEOTIDE SEQUENCE</scope>
    <source>
        <strain evidence="2">SAG4.97</strain>
    </source>
</reference>
<organism evidence="2">
    <name type="scientific">Cyanoptyche gloeocystis</name>
    <dbReference type="NCBI Taxonomy" id="77922"/>
    <lineage>
        <taxon>Eukaryota</taxon>
        <taxon>Glaucocystophyceae</taxon>
        <taxon>Glaucocystophyceae incertae sedis</taxon>
        <taxon>Cyanoptyche</taxon>
    </lineage>
</organism>
<dbReference type="AlphaFoldDB" id="A0A7S2JNA4"/>
<name>A0A7S2JNA4_9EUKA</name>
<dbReference type="SUPFAM" id="SSF46938">
    <property type="entry name" value="CRAL/TRIO N-terminal domain"/>
    <property type="match status" value="1"/>
</dbReference>
<dbReference type="PANTHER" id="PTHR45824:SF29">
    <property type="entry name" value="GH16843P"/>
    <property type="match status" value="1"/>
</dbReference>
<dbReference type="InterPro" id="IPR036273">
    <property type="entry name" value="CRAL/TRIO_N_dom_sf"/>
</dbReference>
<dbReference type="InterPro" id="IPR036865">
    <property type="entry name" value="CRAL-TRIO_dom_sf"/>
</dbReference>
<dbReference type="PROSITE" id="PS50191">
    <property type="entry name" value="CRAL_TRIO"/>
    <property type="match status" value="1"/>
</dbReference>
<protein>
    <recommendedName>
        <fullName evidence="1">CRAL-TRIO domain-containing protein</fullName>
    </recommendedName>
</protein>
<feature type="domain" description="CRAL-TRIO" evidence="1">
    <location>
        <begin position="173"/>
        <end position="323"/>
    </location>
</feature>
<dbReference type="Gene3D" id="3.40.525.10">
    <property type="entry name" value="CRAL-TRIO lipid binding domain"/>
    <property type="match status" value="1"/>
</dbReference>
<evidence type="ECO:0000259" key="1">
    <source>
        <dbReference type="PROSITE" id="PS50191"/>
    </source>
</evidence>
<dbReference type="Pfam" id="PF00650">
    <property type="entry name" value="CRAL_TRIO"/>
    <property type="match status" value="1"/>
</dbReference>